<dbReference type="eggNOG" id="COG1215">
    <property type="taxonomic scope" value="Bacteria"/>
</dbReference>
<dbReference type="PANTHER" id="PTHR48090">
    <property type="entry name" value="UNDECAPRENYL-PHOSPHATE 4-DEOXY-4-FORMAMIDO-L-ARABINOSE TRANSFERASE-RELATED"/>
    <property type="match status" value="1"/>
</dbReference>
<dbReference type="PANTHER" id="PTHR48090:SF7">
    <property type="entry name" value="RFBJ PROTEIN"/>
    <property type="match status" value="1"/>
</dbReference>
<reference evidence="3 6" key="2">
    <citation type="submission" date="2017-08" db="EMBL/GenBank/DDBJ databases">
        <title>The complete genome sequence of moderately halophilic actinomycete Actinopolyspora erythraea YIM 90600, the producer of novel erythromycin, novel actinopolysporins A-C and tubercidin.</title>
        <authorList>
            <person name="Yin M."/>
            <person name="Tang S."/>
        </authorList>
    </citation>
    <scope>NUCLEOTIDE SEQUENCE [LARGE SCALE GENOMIC DNA]</scope>
    <source>
        <strain evidence="3 6">YIM 90600</strain>
    </source>
</reference>
<evidence type="ECO:0000313" key="3">
    <source>
        <dbReference type="EMBL" id="ASU78482.1"/>
    </source>
</evidence>
<dbReference type="InterPro" id="IPR001173">
    <property type="entry name" value="Glyco_trans_2-like"/>
</dbReference>
<protein>
    <submittedName>
        <fullName evidence="3 4">Glycosyltransferase</fullName>
    </submittedName>
</protein>
<dbReference type="RefSeq" id="WP_043571632.1">
    <property type="nucleotide sequence ID" value="NZ_CP022752.1"/>
</dbReference>
<dbReference type="CDD" id="cd04179">
    <property type="entry name" value="DPM_DPG-synthase_like"/>
    <property type="match status" value="1"/>
</dbReference>
<sequence>MPPLNETADVEVVLPCLDEAAALPAVLDSILGGLSLPVLVVDNGSSDGSAEVAARYGARVVHEPTPGYGAAVHAGLSHARGRIVCVLDADGSVDPAELPALIGPVSAGEADLVVGRRVPTVRAAMAWHARAGNAAIAALVRRHGVPVHDLAPVRVAEREKLLGLGIRDRAFGYPLELLLRAGRAHWCVRELPVRYAPRASGTRSKVSGSVKGTARAVRDMIKVLR</sequence>
<organism evidence="3 6">
    <name type="scientific">Actinopolyspora erythraea</name>
    <dbReference type="NCBI Taxonomy" id="414996"/>
    <lineage>
        <taxon>Bacteria</taxon>
        <taxon>Bacillati</taxon>
        <taxon>Actinomycetota</taxon>
        <taxon>Actinomycetes</taxon>
        <taxon>Actinopolysporales</taxon>
        <taxon>Actinopolysporaceae</taxon>
        <taxon>Actinopolyspora</taxon>
    </lineage>
</organism>
<dbReference type="Pfam" id="PF00535">
    <property type="entry name" value="Glycos_transf_2"/>
    <property type="match status" value="1"/>
</dbReference>
<keyword evidence="5" id="KW-1185">Reference proteome</keyword>
<dbReference type="Proteomes" id="UP000215043">
    <property type="component" value="Chromosome"/>
</dbReference>
<dbReference type="HOGENOM" id="CLU_033536_7_5_11"/>
<dbReference type="EMBL" id="JPMV01000013">
    <property type="protein sequence ID" value="KGI82073.1"/>
    <property type="molecule type" value="Genomic_DNA"/>
</dbReference>
<feature type="domain" description="Glycosyltransferase 2-like" evidence="2">
    <location>
        <begin position="12"/>
        <end position="119"/>
    </location>
</feature>
<proteinExistence type="inferred from homology"/>
<evidence type="ECO:0000259" key="2">
    <source>
        <dbReference type="Pfam" id="PF00535"/>
    </source>
</evidence>
<gene>
    <name evidence="3" type="ORF">CDG81_09550</name>
    <name evidence="4" type="ORF">IL38_07100</name>
</gene>
<dbReference type="Gene3D" id="3.90.550.10">
    <property type="entry name" value="Spore Coat Polysaccharide Biosynthesis Protein SpsA, Chain A"/>
    <property type="match status" value="1"/>
</dbReference>
<dbReference type="GO" id="GO:0016740">
    <property type="term" value="F:transferase activity"/>
    <property type="evidence" value="ECO:0007669"/>
    <property type="project" value="UniProtKB-KW"/>
</dbReference>
<evidence type="ECO:0000256" key="1">
    <source>
        <dbReference type="ARBA" id="ARBA00006739"/>
    </source>
</evidence>
<comment type="similarity">
    <text evidence="1">Belongs to the glycosyltransferase 2 family.</text>
</comment>
<accession>A0A099D7I5</accession>
<name>A0A099D7I5_9ACTN</name>
<evidence type="ECO:0000313" key="6">
    <source>
        <dbReference type="Proteomes" id="UP000215043"/>
    </source>
</evidence>
<dbReference type="Proteomes" id="UP000029737">
    <property type="component" value="Unassembled WGS sequence"/>
</dbReference>
<evidence type="ECO:0000313" key="4">
    <source>
        <dbReference type="EMBL" id="KGI82073.1"/>
    </source>
</evidence>
<dbReference type="KEGG" id="aey:CDG81_09550"/>
<dbReference type="AlphaFoldDB" id="A0A099D7I5"/>
<dbReference type="EMBL" id="CP022752">
    <property type="protein sequence ID" value="ASU78482.1"/>
    <property type="molecule type" value="Genomic_DNA"/>
</dbReference>
<dbReference type="OrthoDB" id="9797819at2"/>
<dbReference type="InterPro" id="IPR029044">
    <property type="entry name" value="Nucleotide-diphossugar_trans"/>
</dbReference>
<evidence type="ECO:0000313" key="5">
    <source>
        <dbReference type="Proteomes" id="UP000029737"/>
    </source>
</evidence>
<dbReference type="InterPro" id="IPR050256">
    <property type="entry name" value="Glycosyltransferase_2"/>
</dbReference>
<reference evidence="4 5" key="1">
    <citation type="journal article" date="2014" name="PLoS ONE">
        <title>Identification and Characterization of a New Erythromycin Biosynthetic Gene Cluster in Actinopolyspora erythraea YIM90600, a Novel Erythronolide-Producing Halophilic Actinomycete Isolated from Salt Field.</title>
        <authorList>
            <person name="Chen D."/>
            <person name="Feng J."/>
            <person name="Huang L."/>
            <person name="Zhang Q."/>
            <person name="Wu J."/>
            <person name="Zhu X."/>
            <person name="Duan Y."/>
            <person name="Xu Z."/>
        </authorList>
    </citation>
    <scope>NUCLEOTIDE SEQUENCE [LARGE SCALE GENOMIC DNA]</scope>
    <source>
        <strain evidence="4 5">YIM90600</strain>
    </source>
</reference>
<keyword evidence="3" id="KW-0808">Transferase</keyword>
<dbReference type="SUPFAM" id="SSF53448">
    <property type="entry name" value="Nucleotide-diphospho-sugar transferases"/>
    <property type="match status" value="1"/>
</dbReference>